<feature type="transmembrane region" description="Helical" evidence="1">
    <location>
        <begin position="17"/>
        <end position="34"/>
    </location>
</feature>
<dbReference type="PANTHER" id="PTHR36442:SF1">
    <property type="entry name" value="CYCLIC-DI-AMP PHOSPHODIESTERASE PGPH"/>
    <property type="match status" value="1"/>
</dbReference>
<feature type="transmembrane region" description="Helical" evidence="1">
    <location>
        <begin position="334"/>
        <end position="352"/>
    </location>
</feature>
<name>H6L0W4_SAPGL</name>
<dbReference type="InterPro" id="IPR011621">
    <property type="entry name" value="Metal-dep_PHydrolase_7TM_intra"/>
</dbReference>
<feature type="domain" description="HD/PDEase" evidence="2">
    <location>
        <begin position="497"/>
        <end position="653"/>
    </location>
</feature>
<dbReference type="CDD" id="cd00077">
    <property type="entry name" value="HDc"/>
    <property type="match status" value="1"/>
</dbReference>
<dbReference type="KEGG" id="sgn:SGRA_3192"/>
<evidence type="ECO:0000313" key="4">
    <source>
        <dbReference type="Proteomes" id="UP000007519"/>
    </source>
</evidence>
<dbReference type="HOGENOM" id="CLU_015767_1_1_10"/>
<dbReference type="Gene3D" id="1.10.3210.10">
    <property type="entry name" value="Hypothetical protein af1432"/>
    <property type="match status" value="1"/>
</dbReference>
<reference evidence="3 4" key="1">
    <citation type="journal article" date="2012" name="Stand. Genomic Sci.">
        <title>Complete genome sequencing and analysis of Saprospira grandis str. Lewin, a predatory marine bacterium.</title>
        <authorList>
            <person name="Saw J.H."/>
            <person name="Yuryev A."/>
            <person name="Kanbe M."/>
            <person name="Hou S."/>
            <person name="Young A.G."/>
            <person name="Aizawa S."/>
            <person name="Alam M."/>
        </authorList>
    </citation>
    <scope>NUCLEOTIDE SEQUENCE [LARGE SCALE GENOMIC DNA]</scope>
    <source>
        <strain evidence="3 4">Lewin</strain>
    </source>
</reference>
<dbReference type="Proteomes" id="UP000007519">
    <property type="component" value="Chromosome"/>
</dbReference>
<keyword evidence="1" id="KW-0812">Transmembrane</keyword>
<dbReference type="STRING" id="984262.SGRA_3192"/>
<dbReference type="PANTHER" id="PTHR36442">
    <property type="entry name" value="CYCLIC-DI-AMP PHOSPHODIESTERASE PGPH"/>
    <property type="match status" value="1"/>
</dbReference>
<dbReference type="Pfam" id="PF07698">
    <property type="entry name" value="7TM-7TMR_HD"/>
    <property type="match status" value="1"/>
</dbReference>
<dbReference type="Pfam" id="PF07697">
    <property type="entry name" value="7TMR-HDED"/>
    <property type="match status" value="1"/>
</dbReference>
<feature type="transmembrane region" description="Helical" evidence="1">
    <location>
        <begin position="398"/>
        <end position="420"/>
    </location>
</feature>
<evidence type="ECO:0000256" key="1">
    <source>
        <dbReference type="SAM" id="Phobius"/>
    </source>
</evidence>
<dbReference type="OrthoDB" id="9806952at2"/>
<dbReference type="InterPro" id="IPR003607">
    <property type="entry name" value="HD/PDEase_dom"/>
</dbReference>
<dbReference type="InterPro" id="IPR006675">
    <property type="entry name" value="HDIG_dom"/>
</dbReference>
<dbReference type="RefSeq" id="WP_015693517.1">
    <property type="nucleotide sequence ID" value="NC_016940.1"/>
</dbReference>
<keyword evidence="4" id="KW-1185">Reference proteome</keyword>
<dbReference type="InterPro" id="IPR006674">
    <property type="entry name" value="HD_domain"/>
</dbReference>
<keyword evidence="1" id="KW-0472">Membrane</keyword>
<feature type="transmembrane region" description="Helical" evidence="1">
    <location>
        <begin position="276"/>
        <end position="297"/>
    </location>
</feature>
<dbReference type="NCBIfam" id="TIGR00277">
    <property type="entry name" value="HDIG"/>
    <property type="match status" value="1"/>
</dbReference>
<dbReference type="EMBL" id="CP002831">
    <property type="protein sequence ID" value="AFC25920.1"/>
    <property type="molecule type" value="Genomic_DNA"/>
</dbReference>
<organism evidence="3 4">
    <name type="scientific">Saprospira grandis (strain Lewin)</name>
    <dbReference type="NCBI Taxonomy" id="984262"/>
    <lineage>
        <taxon>Bacteria</taxon>
        <taxon>Pseudomonadati</taxon>
        <taxon>Bacteroidota</taxon>
        <taxon>Saprospiria</taxon>
        <taxon>Saprospirales</taxon>
        <taxon>Saprospiraceae</taxon>
        <taxon>Saprospira</taxon>
    </lineage>
</organism>
<protein>
    <submittedName>
        <fullName evidence="3">Metal dependent phosphohydrolase</fullName>
    </submittedName>
</protein>
<accession>H6L0W4</accession>
<keyword evidence="1" id="KW-1133">Transmembrane helix</keyword>
<dbReference type="InterPro" id="IPR052722">
    <property type="entry name" value="PgpH_phosphodiesterase"/>
</dbReference>
<gene>
    <name evidence="3" type="ordered locus">SGRA_3192</name>
</gene>
<feature type="transmembrane region" description="Helical" evidence="1">
    <location>
        <begin position="309"/>
        <end position="327"/>
    </location>
</feature>
<proteinExistence type="predicted"/>
<dbReference type="eggNOG" id="COG1480">
    <property type="taxonomic scope" value="Bacteria"/>
</dbReference>
<feature type="transmembrane region" description="Helical" evidence="1">
    <location>
        <begin position="358"/>
        <end position="391"/>
    </location>
</feature>
<dbReference type="InterPro" id="IPR011624">
    <property type="entry name" value="Metal-dep_PHydrolase_7TM_extra"/>
</dbReference>
<dbReference type="SUPFAM" id="SSF109604">
    <property type="entry name" value="HD-domain/PDEase-like"/>
    <property type="match status" value="1"/>
</dbReference>
<dbReference type="AlphaFoldDB" id="H6L0W4"/>
<sequence>MKKKNAIQQYLQTIPHIVRYVLLGALVLFISLFFPNNIRLDYNFEPGESWRYEDLRAPFAFPIKKSETLLAQEKEYLAKDFMPYYRLNAALGQKQIASFETAFAQRYQQLNDSIRALIDSSQAQDLGQGLLAKTYEQHIIELASQHQAEGKELQFRLIEQQVELGEHQALDFLSQREAAQIVVDSLGKLPQSSEQTELLLALLDSLMAQADINYDASLTAKNKALAIDNVSLTRGMVKAGELIIRRNELVDSTAYAKLISYKEKYDQEINQHKNGFLIYLGYLLLTLALIAIFSIFMRTYSPELFNNNQHLSLILVFIGGYSYLSFAVDQLPELSSYLIPFCIVPIVIKNFFSAQMALFTHIVIILIASMLLSLDYQFILVQIIVGMVAVLTKRKTRYLTDFFFAVLYIGIAYAGCYLGLELIHKGAFSPVLAEDGRLIEEGVEWGNLGWISFNVFLTLLTYPLIPLLERIFGLISEITLVELSDLNKPLLKELSLKAPGTMQHSLQVANLAEAACSEVGGNALLVKVGALYHDIGKMLNPPYFIENQNQYNPHEELTYKESAAMIIGHVTEGVKLARKYRLPRALVDFIATHHGSTRVEYFYRMYQKENPDLEVDPADFSYPGPAPRNKEEAILMLADSIEAASKSLKNPTGQDIDQLVDKIVKFKLELGQLQNTNITFKELDQIKAVFKKMLRSIQHVRIEYPEEQKKKSE</sequence>
<evidence type="ECO:0000313" key="3">
    <source>
        <dbReference type="EMBL" id="AFC25920.1"/>
    </source>
</evidence>
<dbReference type="SMART" id="SM00471">
    <property type="entry name" value="HDc"/>
    <property type="match status" value="1"/>
</dbReference>
<dbReference type="Pfam" id="PF01966">
    <property type="entry name" value="HD"/>
    <property type="match status" value="1"/>
</dbReference>
<evidence type="ECO:0000259" key="2">
    <source>
        <dbReference type="SMART" id="SM00471"/>
    </source>
</evidence>